<dbReference type="SUPFAM" id="SSF54285">
    <property type="entry name" value="MoaD/ThiS"/>
    <property type="match status" value="1"/>
</dbReference>
<organism evidence="1 2">
    <name type="scientific">Saccharopolyspora ipomoeae</name>
    <dbReference type="NCBI Taxonomy" id="3042027"/>
    <lineage>
        <taxon>Bacteria</taxon>
        <taxon>Bacillati</taxon>
        <taxon>Actinomycetota</taxon>
        <taxon>Actinomycetes</taxon>
        <taxon>Pseudonocardiales</taxon>
        <taxon>Pseudonocardiaceae</taxon>
        <taxon>Saccharopolyspora</taxon>
    </lineage>
</organism>
<dbReference type="RefSeq" id="WP_281456953.1">
    <property type="nucleotide sequence ID" value="NZ_JASAOF010000012.1"/>
</dbReference>
<proteinExistence type="predicted"/>
<dbReference type="Proteomes" id="UP001237595">
    <property type="component" value="Unassembled WGS sequence"/>
</dbReference>
<dbReference type="EMBL" id="JASAOF010000012">
    <property type="protein sequence ID" value="MDI2030638.1"/>
    <property type="molecule type" value="Genomic_DNA"/>
</dbReference>
<dbReference type="Gene3D" id="3.10.20.30">
    <property type="match status" value="1"/>
</dbReference>
<dbReference type="InterPro" id="IPR012675">
    <property type="entry name" value="Beta-grasp_dom_sf"/>
</dbReference>
<evidence type="ECO:0000313" key="2">
    <source>
        <dbReference type="Proteomes" id="UP001237595"/>
    </source>
</evidence>
<name>A0ABT6PSL6_9PSEU</name>
<reference evidence="1 2" key="1">
    <citation type="submission" date="2023-04" db="EMBL/GenBank/DDBJ databases">
        <title>Draft genome sequence of Saccharopolyspora sp. TS4A08 isolated from sweet potato rhizospheric soil.</title>
        <authorList>
            <person name="Suksaard P."/>
            <person name="Duangmal K."/>
        </authorList>
    </citation>
    <scope>NUCLEOTIDE SEQUENCE [LARGE SCALE GENOMIC DNA]</scope>
    <source>
        <strain evidence="1 2">TS4A08</strain>
    </source>
</reference>
<protein>
    <submittedName>
        <fullName evidence="1">MoaD/ThiS family protein</fullName>
    </submittedName>
</protein>
<keyword evidence="2" id="KW-1185">Reference proteome</keyword>
<dbReference type="CDD" id="cd17040">
    <property type="entry name" value="Ubl_MoaD_like"/>
    <property type="match status" value="1"/>
</dbReference>
<dbReference type="InterPro" id="IPR016155">
    <property type="entry name" value="Mopterin_synth/thiamin_S_b"/>
</dbReference>
<gene>
    <name evidence="1" type="ORF">QFW96_18535</name>
</gene>
<sequence>MTAVSEQSTGPAEGAVSVQVRYFAGARAAAGVPEETVLLARPAGAAPTVSDAIAAALNQHDEKLAKVMPACSFLLDGVAVRDRGTLIPADATLDVLPPFAGG</sequence>
<accession>A0ABT6PSL6</accession>
<comment type="caution">
    <text evidence="1">The sequence shown here is derived from an EMBL/GenBank/DDBJ whole genome shotgun (WGS) entry which is preliminary data.</text>
</comment>
<evidence type="ECO:0000313" key="1">
    <source>
        <dbReference type="EMBL" id="MDI2030638.1"/>
    </source>
</evidence>